<organism evidence="1 2">
    <name type="scientific">Gossypium arboreum</name>
    <name type="common">Tree cotton</name>
    <name type="synonym">Gossypium nanking</name>
    <dbReference type="NCBI Taxonomy" id="29729"/>
    <lineage>
        <taxon>Eukaryota</taxon>
        <taxon>Viridiplantae</taxon>
        <taxon>Streptophyta</taxon>
        <taxon>Embryophyta</taxon>
        <taxon>Tracheophyta</taxon>
        <taxon>Spermatophyta</taxon>
        <taxon>Magnoliopsida</taxon>
        <taxon>eudicotyledons</taxon>
        <taxon>Gunneridae</taxon>
        <taxon>Pentapetalae</taxon>
        <taxon>rosids</taxon>
        <taxon>malvids</taxon>
        <taxon>Malvales</taxon>
        <taxon>Malvaceae</taxon>
        <taxon>Malvoideae</taxon>
        <taxon>Gossypium</taxon>
    </lineage>
</organism>
<accession>A0ABR0N6I5</accession>
<dbReference type="Proteomes" id="UP001358586">
    <property type="component" value="Chromosome 11"/>
</dbReference>
<evidence type="ECO:0000313" key="1">
    <source>
        <dbReference type="EMBL" id="KAK5785219.1"/>
    </source>
</evidence>
<name>A0ABR0N6I5_GOSAR</name>
<protein>
    <submittedName>
        <fullName evidence="1">Uncharacterized protein</fullName>
    </submittedName>
</protein>
<sequence>MDAGHMFVENVRYAIVAIRRMARRFQTLHYPCAHVVVACAKISFNVEQFIDEVYTLKCTLHVWENKFPILPDLSTWKVPLMTFELVQDKGLRRNLKGHSQIIQNS</sequence>
<dbReference type="EMBL" id="JARKNE010000011">
    <property type="protein sequence ID" value="KAK5785219.1"/>
    <property type="molecule type" value="Genomic_DNA"/>
</dbReference>
<keyword evidence="2" id="KW-1185">Reference proteome</keyword>
<reference evidence="1 2" key="1">
    <citation type="submission" date="2023-03" db="EMBL/GenBank/DDBJ databases">
        <title>WGS of Gossypium arboreum.</title>
        <authorList>
            <person name="Yu D."/>
        </authorList>
    </citation>
    <scope>NUCLEOTIDE SEQUENCE [LARGE SCALE GENOMIC DNA]</scope>
    <source>
        <tissue evidence="1">Leaf</tissue>
    </source>
</reference>
<evidence type="ECO:0000313" key="2">
    <source>
        <dbReference type="Proteomes" id="UP001358586"/>
    </source>
</evidence>
<comment type="caution">
    <text evidence="1">The sequence shown here is derived from an EMBL/GenBank/DDBJ whole genome shotgun (WGS) entry which is preliminary data.</text>
</comment>
<proteinExistence type="predicted"/>
<gene>
    <name evidence="1" type="ORF">PVK06_039782</name>
</gene>